<evidence type="ECO:0000256" key="4">
    <source>
        <dbReference type="PROSITE-ProRule" id="PRU00236"/>
    </source>
</evidence>
<evidence type="ECO:0000256" key="3">
    <source>
        <dbReference type="ARBA" id="ARBA00023027"/>
    </source>
</evidence>
<evidence type="ECO:0000256" key="1">
    <source>
        <dbReference type="ARBA" id="ARBA00012928"/>
    </source>
</evidence>
<protein>
    <recommendedName>
        <fullName evidence="1">protein acetyllysine N-acetyltransferase</fullName>
        <ecNumber evidence="1">2.3.1.286</ecNumber>
    </recommendedName>
</protein>
<dbReference type="NCBIfam" id="NF001752">
    <property type="entry name" value="PRK00481.1-1"/>
    <property type="match status" value="1"/>
</dbReference>
<dbReference type="PROSITE" id="PS50305">
    <property type="entry name" value="SIRTUIN"/>
    <property type="match status" value="1"/>
</dbReference>
<comment type="caution">
    <text evidence="6">The sequence shown here is derived from an EMBL/GenBank/DDBJ whole genome shotgun (WGS) entry which is preliminary data.</text>
</comment>
<dbReference type="RefSeq" id="WP_056962197.1">
    <property type="nucleotide sequence ID" value="NZ_AZEU01000004.1"/>
</dbReference>
<dbReference type="Gene3D" id="3.30.1600.10">
    <property type="entry name" value="SIR2/SIRT2 'Small Domain"/>
    <property type="match status" value="1"/>
</dbReference>
<dbReference type="PATRIC" id="fig|1423769.4.peg.3183"/>
<reference evidence="6 7" key="1">
    <citation type="journal article" date="2015" name="Genome Announc.">
        <title>Expanding the biotechnology potential of lactobacilli through comparative genomics of 213 strains and associated genera.</title>
        <authorList>
            <person name="Sun Z."/>
            <person name="Harris H.M."/>
            <person name="McCann A."/>
            <person name="Guo C."/>
            <person name="Argimon S."/>
            <person name="Zhang W."/>
            <person name="Yang X."/>
            <person name="Jeffery I.B."/>
            <person name="Cooney J.C."/>
            <person name="Kagawa T.F."/>
            <person name="Liu W."/>
            <person name="Song Y."/>
            <person name="Salvetti E."/>
            <person name="Wrobel A."/>
            <person name="Rasinkangas P."/>
            <person name="Parkhill J."/>
            <person name="Rea M.C."/>
            <person name="O'Sullivan O."/>
            <person name="Ritari J."/>
            <person name="Douillard F.P."/>
            <person name="Paul Ross R."/>
            <person name="Yang R."/>
            <person name="Briner A.E."/>
            <person name="Felis G.E."/>
            <person name="de Vos W.M."/>
            <person name="Barrangou R."/>
            <person name="Klaenhammer T.R."/>
            <person name="Caufield P.W."/>
            <person name="Cui Y."/>
            <person name="Zhang H."/>
            <person name="O'Toole P.W."/>
        </authorList>
    </citation>
    <scope>NUCLEOTIDE SEQUENCE [LARGE SCALE GENOMIC DNA]</scope>
    <source>
        <strain evidence="6 7">DSM 13343</strain>
    </source>
</reference>
<dbReference type="InterPro" id="IPR026591">
    <property type="entry name" value="Sirtuin_cat_small_dom_sf"/>
</dbReference>
<organism evidence="6 7">
    <name type="scientific">Lacticaseibacillus manihotivorans DSM 13343 = JCM 12514</name>
    <dbReference type="NCBI Taxonomy" id="1423769"/>
    <lineage>
        <taxon>Bacteria</taxon>
        <taxon>Bacillati</taxon>
        <taxon>Bacillota</taxon>
        <taxon>Bacilli</taxon>
        <taxon>Lactobacillales</taxon>
        <taxon>Lactobacillaceae</taxon>
        <taxon>Lacticaseibacillus</taxon>
    </lineage>
</organism>
<dbReference type="GO" id="GO:0070403">
    <property type="term" value="F:NAD+ binding"/>
    <property type="evidence" value="ECO:0007669"/>
    <property type="project" value="InterPro"/>
</dbReference>
<dbReference type="OrthoDB" id="9800582at2"/>
<dbReference type="Gene3D" id="3.40.50.1220">
    <property type="entry name" value="TPP-binding domain"/>
    <property type="match status" value="1"/>
</dbReference>
<dbReference type="PANTHER" id="PTHR11085:SF4">
    <property type="entry name" value="NAD-DEPENDENT PROTEIN DEACYLASE"/>
    <property type="match status" value="1"/>
</dbReference>
<dbReference type="InterPro" id="IPR026590">
    <property type="entry name" value="Ssirtuin_cat_dom"/>
</dbReference>
<feature type="domain" description="Deacetylase sirtuin-type" evidence="5">
    <location>
        <begin position="1"/>
        <end position="230"/>
    </location>
</feature>
<comment type="caution">
    <text evidence="4">Lacks conserved residue(s) required for the propagation of feature annotation.</text>
</comment>
<dbReference type="EMBL" id="AZEU01000004">
    <property type="protein sequence ID" value="KRL54100.1"/>
    <property type="molecule type" value="Genomic_DNA"/>
</dbReference>
<dbReference type="GO" id="GO:0017136">
    <property type="term" value="F:histone deacetylase activity, NAD-dependent"/>
    <property type="evidence" value="ECO:0007669"/>
    <property type="project" value="TreeGrafter"/>
</dbReference>
<keyword evidence="3" id="KW-0520">NAD</keyword>
<evidence type="ECO:0000256" key="2">
    <source>
        <dbReference type="ARBA" id="ARBA00022679"/>
    </source>
</evidence>
<dbReference type="Pfam" id="PF02146">
    <property type="entry name" value="SIR2"/>
    <property type="match status" value="1"/>
</dbReference>
<dbReference type="InterPro" id="IPR029035">
    <property type="entry name" value="DHS-like_NAD/FAD-binding_dom"/>
</dbReference>
<keyword evidence="7" id="KW-1185">Reference proteome</keyword>
<dbReference type="AlphaFoldDB" id="A0A0R1RFT1"/>
<evidence type="ECO:0000313" key="6">
    <source>
        <dbReference type="EMBL" id="KRL54100.1"/>
    </source>
</evidence>
<dbReference type="SUPFAM" id="SSF52467">
    <property type="entry name" value="DHS-like NAD/FAD-binding domain"/>
    <property type="match status" value="1"/>
</dbReference>
<dbReference type="EC" id="2.3.1.286" evidence="1"/>
<evidence type="ECO:0000259" key="5">
    <source>
        <dbReference type="PROSITE" id="PS50305"/>
    </source>
</evidence>
<evidence type="ECO:0000313" key="7">
    <source>
        <dbReference type="Proteomes" id="UP000051790"/>
    </source>
</evidence>
<name>A0A0R1RFT1_9LACO</name>
<accession>A0A0R1RFT1</accession>
<dbReference type="InterPro" id="IPR003000">
    <property type="entry name" value="Sirtuin"/>
</dbReference>
<gene>
    <name evidence="6" type="ORF">FD01_GL002952</name>
</gene>
<proteinExistence type="predicted"/>
<dbReference type="InterPro" id="IPR050134">
    <property type="entry name" value="NAD-dep_sirtuin_deacylases"/>
</dbReference>
<sequence length="230" mass="25089">MFDLQRAISEADNICFLTGAGVSTASGIPDYRSKGGLYADSEKPEYALSDDNLARHHENFHQWVLANMFHPEAKPNVIHDKMAAISNVKGTIVTQNVDGLDRAAGAEHVIEFHGNLYRLYCQKCHQTFSYDQYQQSDIHAADGGVIRPDIVLYGEPINQQVAEAAVDAVSSADLLIVVGTSLVVYPFAGLLRYAPMGATLVAVNKEALELPPRAHMVQGDAVSVFEPLHL</sequence>
<keyword evidence="2" id="KW-0808">Transferase</keyword>
<dbReference type="Proteomes" id="UP000051790">
    <property type="component" value="Unassembled WGS sequence"/>
</dbReference>
<dbReference type="PANTHER" id="PTHR11085">
    <property type="entry name" value="NAD-DEPENDENT PROTEIN DEACYLASE SIRTUIN-5, MITOCHONDRIAL-RELATED"/>
    <property type="match status" value="1"/>
</dbReference>